<reference evidence="1 2" key="1">
    <citation type="journal article" date="2023" name="Insect Mol. Biol.">
        <title>Genome sequencing provides insights into the evolution of gene families encoding plant cell wall-degrading enzymes in longhorned beetles.</title>
        <authorList>
            <person name="Shin N.R."/>
            <person name="Okamura Y."/>
            <person name="Kirsch R."/>
            <person name="Pauchet Y."/>
        </authorList>
    </citation>
    <scope>NUCLEOTIDE SEQUENCE [LARGE SCALE GENOMIC DNA]</scope>
    <source>
        <strain evidence="1">EAD_L_NR</strain>
    </source>
</reference>
<gene>
    <name evidence="1" type="ORF">NQ315_009099</name>
</gene>
<comment type="caution">
    <text evidence="1">The sequence shown here is derived from an EMBL/GenBank/DDBJ whole genome shotgun (WGS) entry which is preliminary data.</text>
</comment>
<dbReference type="EMBL" id="JANEYG010000001">
    <property type="protein sequence ID" value="KAJ8925271.1"/>
    <property type="molecule type" value="Genomic_DNA"/>
</dbReference>
<protein>
    <submittedName>
        <fullName evidence="1">Uncharacterized protein</fullName>
    </submittedName>
</protein>
<name>A0AAV8WHN9_9CUCU</name>
<feature type="non-terminal residue" evidence="1">
    <location>
        <position position="106"/>
    </location>
</feature>
<dbReference type="AlphaFoldDB" id="A0AAV8WHN9"/>
<sequence>HSDGNEGNCSERVLVTSSSNIKYIAVPTSDDPILSWMEVRKGVFPNVTNDLASVTNISVGDPITLFIFYKDNSNLYDLDVIDCWAYDDENFPLSKQKLHLNGNSAN</sequence>
<evidence type="ECO:0000313" key="2">
    <source>
        <dbReference type="Proteomes" id="UP001159042"/>
    </source>
</evidence>
<keyword evidence="2" id="KW-1185">Reference proteome</keyword>
<feature type="non-terminal residue" evidence="1">
    <location>
        <position position="1"/>
    </location>
</feature>
<organism evidence="1 2">
    <name type="scientific">Exocentrus adspersus</name>
    <dbReference type="NCBI Taxonomy" id="1586481"/>
    <lineage>
        <taxon>Eukaryota</taxon>
        <taxon>Metazoa</taxon>
        <taxon>Ecdysozoa</taxon>
        <taxon>Arthropoda</taxon>
        <taxon>Hexapoda</taxon>
        <taxon>Insecta</taxon>
        <taxon>Pterygota</taxon>
        <taxon>Neoptera</taxon>
        <taxon>Endopterygota</taxon>
        <taxon>Coleoptera</taxon>
        <taxon>Polyphaga</taxon>
        <taxon>Cucujiformia</taxon>
        <taxon>Chrysomeloidea</taxon>
        <taxon>Cerambycidae</taxon>
        <taxon>Lamiinae</taxon>
        <taxon>Acanthocinini</taxon>
        <taxon>Exocentrus</taxon>
    </lineage>
</organism>
<evidence type="ECO:0000313" key="1">
    <source>
        <dbReference type="EMBL" id="KAJ8925271.1"/>
    </source>
</evidence>
<proteinExistence type="predicted"/>
<accession>A0AAV8WHN9</accession>
<dbReference type="Proteomes" id="UP001159042">
    <property type="component" value="Unassembled WGS sequence"/>
</dbReference>